<evidence type="ECO:0000256" key="1">
    <source>
        <dbReference type="SAM" id="MobiDB-lite"/>
    </source>
</evidence>
<keyword evidence="3" id="KW-1185">Reference proteome</keyword>
<sequence>MIRSVTVGLRASTSPLVRRAGPPTTTPAAAYSGIGARLKGMFGGSGSSEPAPEAADASAKPKSSLLDSLMNMGSGLTSGMGQIMSKSITPEMLRQQAQELTVPKYIEFMEKSQSGMASKVASFVNPAAAAAASSGELQKRQLAVLKYLTPDEADNIANLTRGQMEVIANRTGQGLVAVSEAIQAYSSIRMFIHFLAHCKEPGRHVPGLCGSH</sequence>
<protein>
    <submittedName>
        <fullName evidence="2">Uncharacterized protein</fullName>
    </submittedName>
</protein>
<dbReference type="GeneID" id="20530179"/>
<dbReference type="EMBL" id="KB932211">
    <property type="protein sequence ID" value="KCV67988.1"/>
    <property type="molecule type" value="Genomic_DNA"/>
</dbReference>
<name>A0A058Z260_FONAL</name>
<dbReference type="AlphaFoldDB" id="A0A058Z260"/>
<feature type="region of interest" description="Disordered" evidence="1">
    <location>
        <begin position="42"/>
        <end position="62"/>
    </location>
</feature>
<gene>
    <name evidence="2" type="ORF">H696_05454</name>
</gene>
<proteinExistence type="predicted"/>
<evidence type="ECO:0000313" key="3">
    <source>
        <dbReference type="Proteomes" id="UP000030693"/>
    </source>
</evidence>
<dbReference type="RefSeq" id="XP_009497555.1">
    <property type="nucleotide sequence ID" value="XM_009499280.1"/>
</dbReference>
<evidence type="ECO:0000313" key="2">
    <source>
        <dbReference type="EMBL" id="KCV67988.1"/>
    </source>
</evidence>
<dbReference type="Proteomes" id="UP000030693">
    <property type="component" value="Unassembled WGS sequence"/>
</dbReference>
<accession>A0A058Z260</accession>
<feature type="compositionally biased region" description="Low complexity" evidence="1">
    <location>
        <begin position="47"/>
        <end position="62"/>
    </location>
</feature>
<reference evidence="2" key="1">
    <citation type="submission" date="2013-04" db="EMBL/GenBank/DDBJ databases">
        <title>The Genome Sequence of Fonticula alba ATCC 38817.</title>
        <authorList>
            <consortium name="The Broad Institute Genomics Platform"/>
            <person name="Russ C."/>
            <person name="Cuomo C."/>
            <person name="Burger G."/>
            <person name="Gray M.W."/>
            <person name="Holland P.W.H."/>
            <person name="King N."/>
            <person name="Lang F.B.F."/>
            <person name="Roger A.J."/>
            <person name="Ruiz-Trillo I."/>
            <person name="Brown M."/>
            <person name="Walker B."/>
            <person name="Young S."/>
            <person name="Zeng Q."/>
            <person name="Gargeya S."/>
            <person name="Fitzgerald M."/>
            <person name="Haas B."/>
            <person name="Abouelleil A."/>
            <person name="Allen A.W."/>
            <person name="Alvarado L."/>
            <person name="Arachchi H.M."/>
            <person name="Berlin A.M."/>
            <person name="Chapman S.B."/>
            <person name="Gainer-Dewar J."/>
            <person name="Goldberg J."/>
            <person name="Griggs A."/>
            <person name="Gujja S."/>
            <person name="Hansen M."/>
            <person name="Howarth C."/>
            <person name="Imamovic A."/>
            <person name="Ireland A."/>
            <person name="Larimer J."/>
            <person name="McCowan C."/>
            <person name="Murphy C."/>
            <person name="Pearson M."/>
            <person name="Poon T.W."/>
            <person name="Priest M."/>
            <person name="Roberts A."/>
            <person name="Saif S."/>
            <person name="Shea T."/>
            <person name="Sisk P."/>
            <person name="Sykes S."/>
            <person name="Wortman J."/>
            <person name="Nusbaum C."/>
            <person name="Birren B."/>
        </authorList>
    </citation>
    <scope>NUCLEOTIDE SEQUENCE [LARGE SCALE GENOMIC DNA]</scope>
    <source>
        <strain evidence="2">ATCC 38817</strain>
    </source>
</reference>
<organism evidence="2">
    <name type="scientific">Fonticula alba</name>
    <name type="common">Slime mold</name>
    <dbReference type="NCBI Taxonomy" id="691883"/>
    <lineage>
        <taxon>Eukaryota</taxon>
        <taxon>Rotosphaerida</taxon>
        <taxon>Fonticulaceae</taxon>
        <taxon>Fonticula</taxon>
    </lineage>
</organism>